<dbReference type="PANTHER" id="PTHR46268">
    <property type="entry name" value="STRESS RESPONSE PROTEIN NHAX"/>
    <property type="match status" value="1"/>
</dbReference>
<dbReference type="Proteomes" id="UP000320585">
    <property type="component" value="Chromosome"/>
</dbReference>
<dbReference type="PRINTS" id="PR01438">
    <property type="entry name" value="UNVRSLSTRESS"/>
</dbReference>
<dbReference type="Pfam" id="PF00582">
    <property type="entry name" value="Usp"/>
    <property type="match status" value="1"/>
</dbReference>
<reference evidence="5" key="1">
    <citation type="submission" date="2019-05" db="EMBL/GenBank/DDBJ databases">
        <title>Complete genome sequencing of Dialister sp. strain 5BBH33.</title>
        <authorList>
            <person name="Sakamoto M."/>
            <person name="Murakami T."/>
            <person name="Mori H."/>
        </authorList>
    </citation>
    <scope>NUCLEOTIDE SEQUENCE [LARGE SCALE GENOMIC DNA]</scope>
    <source>
        <strain evidence="5">5BBH33</strain>
    </source>
</reference>
<feature type="domain" description="UspA" evidence="3">
    <location>
        <begin position="6"/>
        <end position="145"/>
    </location>
</feature>
<dbReference type="GO" id="GO:0005737">
    <property type="term" value="C:cytoplasm"/>
    <property type="evidence" value="ECO:0007669"/>
    <property type="project" value="UniProtKB-SubCell"/>
</dbReference>
<evidence type="ECO:0000256" key="1">
    <source>
        <dbReference type="ARBA" id="ARBA00008791"/>
    </source>
</evidence>
<dbReference type="EMBL" id="AP019697">
    <property type="protein sequence ID" value="BBK25303.1"/>
    <property type="molecule type" value="Genomic_DNA"/>
</dbReference>
<gene>
    <name evidence="4" type="primary">yahB</name>
    <name evidence="4" type="ORF">Dia5BBH33_12380</name>
</gene>
<dbReference type="Gene3D" id="3.40.50.620">
    <property type="entry name" value="HUPs"/>
    <property type="match status" value="1"/>
</dbReference>
<sequence>MIDMEFKKILIPVDGSDPSMNAFHCALDLAKAHKTEMILLYVIDANEMFYATNQVMLSGEFFETMKGVGTKLIEKLVSEIPEDVPHKSICVVGIPGETASDIAKSEEVDLIVMGNSGKGAFNAFVTGSVSQYVIHHVECPVLIVK</sequence>
<dbReference type="PIRSF" id="PIRSF006276">
    <property type="entry name" value="UspA"/>
    <property type="match status" value="1"/>
</dbReference>
<name>A0A8D4UUN0_9FIRM</name>
<evidence type="ECO:0000313" key="4">
    <source>
        <dbReference type="EMBL" id="BBK25303.1"/>
    </source>
</evidence>
<dbReference type="KEGG" id="dho:Dia5BBH33_12380"/>
<comment type="similarity">
    <text evidence="1 2">Belongs to the universal stress protein A family.</text>
</comment>
<evidence type="ECO:0000313" key="5">
    <source>
        <dbReference type="Proteomes" id="UP000320585"/>
    </source>
</evidence>
<evidence type="ECO:0000256" key="2">
    <source>
        <dbReference type="PIRNR" id="PIRNR006276"/>
    </source>
</evidence>
<dbReference type="InterPro" id="IPR014729">
    <property type="entry name" value="Rossmann-like_a/b/a_fold"/>
</dbReference>
<dbReference type="InterPro" id="IPR006015">
    <property type="entry name" value="Universal_stress_UspA"/>
</dbReference>
<keyword evidence="5" id="KW-1185">Reference proteome</keyword>
<dbReference type="PANTHER" id="PTHR46268:SF6">
    <property type="entry name" value="UNIVERSAL STRESS PROTEIN UP12"/>
    <property type="match status" value="1"/>
</dbReference>
<comment type="subcellular location">
    <subcellularLocation>
        <location evidence="2">Cytoplasm</location>
    </subcellularLocation>
</comment>
<evidence type="ECO:0000259" key="3">
    <source>
        <dbReference type="Pfam" id="PF00582"/>
    </source>
</evidence>
<organism evidence="4 5">
    <name type="scientific">Dialister hominis</name>
    <dbReference type="NCBI Taxonomy" id="2582419"/>
    <lineage>
        <taxon>Bacteria</taxon>
        <taxon>Bacillati</taxon>
        <taxon>Bacillota</taxon>
        <taxon>Negativicutes</taxon>
        <taxon>Veillonellales</taxon>
        <taxon>Veillonellaceae</taxon>
        <taxon>Dialister</taxon>
    </lineage>
</organism>
<protein>
    <recommendedName>
        <fullName evidence="2">Universal stress protein</fullName>
    </recommendedName>
</protein>
<dbReference type="SUPFAM" id="SSF52402">
    <property type="entry name" value="Adenine nucleotide alpha hydrolases-like"/>
    <property type="match status" value="1"/>
</dbReference>
<dbReference type="AlphaFoldDB" id="A0A8D4UUN0"/>
<proteinExistence type="inferred from homology"/>
<keyword evidence="2" id="KW-0963">Cytoplasm</keyword>
<accession>A0A8D4UUN0</accession>
<dbReference type="InterPro" id="IPR006016">
    <property type="entry name" value="UspA"/>
</dbReference>
<dbReference type="CDD" id="cd00293">
    <property type="entry name" value="USP-like"/>
    <property type="match status" value="1"/>
</dbReference>